<accession>A0A317C870</accession>
<keyword evidence="2" id="KW-1185">Reference proteome</keyword>
<evidence type="ECO:0000313" key="1">
    <source>
        <dbReference type="EMBL" id="PWQ94855.1"/>
    </source>
</evidence>
<organism evidence="1 2">
    <name type="scientific">Leucothrix arctica</name>
    <dbReference type="NCBI Taxonomy" id="1481894"/>
    <lineage>
        <taxon>Bacteria</taxon>
        <taxon>Pseudomonadati</taxon>
        <taxon>Pseudomonadota</taxon>
        <taxon>Gammaproteobacteria</taxon>
        <taxon>Thiotrichales</taxon>
        <taxon>Thiotrichaceae</taxon>
        <taxon>Leucothrix</taxon>
    </lineage>
</organism>
<dbReference type="EMBL" id="QGKL01000038">
    <property type="protein sequence ID" value="PWQ94855.1"/>
    <property type="molecule type" value="Genomic_DNA"/>
</dbReference>
<name>A0A317C870_9GAMM</name>
<gene>
    <name evidence="1" type="ORF">DKT75_13970</name>
</gene>
<dbReference type="Proteomes" id="UP000245506">
    <property type="component" value="Unassembled WGS sequence"/>
</dbReference>
<reference evidence="1 2" key="1">
    <citation type="submission" date="2018-05" db="EMBL/GenBank/DDBJ databases">
        <title>Leucothrix arctica sp. nov., isolated from Arctic seawater.</title>
        <authorList>
            <person name="Choi A."/>
            <person name="Baek K."/>
        </authorList>
    </citation>
    <scope>NUCLEOTIDE SEQUENCE [LARGE SCALE GENOMIC DNA]</scope>
    <source>
        <strain evidence="1 2">IMCC9719</strain>
    </source>
</reference>
<dbReference type="RefSeq" id="WP_109824058.1">
    <property type="nucleotide sequence ID" value="NZ_QGKL01000038.1"/>
</dbReference>
<protein>
    <submittedName>
        <fullName evidence="1">Uncharacterized protein</fullName>
    </submittedName>
</protein>
<proteinExistence type="predicted"/>
<comment type="caution">
    <text evidence="1">The sequence shown here is derived from an EMBL/GenBank/DDBJ whole genome shotgun (WGS) entry which is preliminary data.</text>
</comment>
<evidence type="ECO:0000313" key="2">
    <source>
        <dbReference type="Proteomes" id="UP000245506"/>
    </source>
</evidence>
<sequence>MTISTYLTIVASTVLATACATNNAQKNQYITKNGLIYIEQVDSLLTETLDVIIDVDSTELWRSRPHSPKKSRKKVMLHEKNHETTKLTYEIAEFRKGNANTKRYFLALEALINDPARQSIANTIGDASTAIAREQHRRANNSRFYTDSYDREGSISKLSHIAVNAHYSKRIQDILRKDAAIIGPHLDSQEAQLKNIVSILKDRMKTAELLYLIINIEKPYLGNQPLPLGTWKANRREWFEMQQAAPALDDLIQAQLDVRKAWDRVLFGDNKVTSVSHMLNDTSKITQSIGSFTNAPQSLSY</sequence>
<dbReference type="AlphaFoldDB" id="A0A317C870"/>